<dbReference type="SUPFAM" id="SSF51735">
    <property type="entry name" value="NAD(P)-binding Rossmann-fold domains"/>
    <property type="match status" value="1"/>
</dbReference>
<dbReference type="EMBL" id="BTSX01000004">
    <property type="protein sequence ID" value="GMS94320.1"/>
    <property type="molecule type" value="Genomic_DNA"/>
</dbReference>
<dbReference type="PROSITE" id="PS00061">
    <property type="entry name" value="ADH_SHORT"/>
    <property type="match status" value="1"/>
</dbReference>
<evidence type="ECO:0008006" key="4">
    <source>
        <dbReference type="Google" id="ProtNLM"/>
    </source>
</evidence>
<dbReference type="Proteomes" id="UP001432027">
    <property type="component" value="Unassembled WGS sequence"/>
</dbReference>
<dbReference type="FunFam" id="3.40.50.720:FF:000084">
    <property type="entry name" value="Short-chain dehydrogenase reductase"/>
    <property type="match status" value="1"/>
</dbReference>
<feature type="non-terminal residue" evidence="2">
    <location>
        <position position="1"/>
    </location>
</feature>
<evidence type="ECO:0000313" key="2">
    <source>
        <dbReference type="EMBL" id="GMS94320.1"/>
    </source>
</evidence>
<dbReference type="InterPro" id="IPR002347">
    <property type="entry name" value="SDR_fam"/>
</dbReference>
<name>A0AAV5TJ26_9BILA</name>
<dbReference type="PRINTS" id="PR00080">
    <property type="entry name" value="SDRFAMILY"/>
</dbReference>
<evidence type="ECO:0000313" key="3">
    <source>
        <dbReference type="Proteomes" id="UP001432027"/>
    </source>
</evidence>
<dbReference type="PANTHER" id="PTHR44115:SF4">
    <property type="entry name" value="OXIDOREDUCTASE"/>
    <property type="match status" value="1"/>
</dbReference>
<dbReference type="PANTHER" id="PTHR44115">
    <property type="entry name" value="PROTEIN CBG09704"/>
    <property type="match status" value="1"/>
</dbReference>
<protein>
    <recommendedName>
        <fullName evidence="4">Dehydrogenase</fullName>
    </recommendedName>
</protein>
<dbReference type="Gene3D" id="3.40.50.720">
    <property type="entry name" value="NAD(P)-binding Rossmann-like Domain"/>
    <property type="match status" value="1"/>
</dbReference>
<accession>A0AAV5TJ26</accession>
<dbReference type="Pfam" id="PF13561">
    <property type="entry name" value="adh_short_C2"/>
    <property type="match status" value="1"/>
</dbReference>
<dbReference type="InterPro" id="IPR036291">
    <property type="entry name" value="NAD(P)-bd_dom_sf"/>
</dbReference>
<organism evidence="2 3">
    <name type="scientific">Pristionchus entomophagus</name>
    <dbReference type="NCBI Taxonomy" id="358040"/>
    <lineage>
        <taxon>Eukaryota</taxon>
        <taxon>Metazoa</taxon>
        <taxon>Ecdysozoa</taxon>
        <taxon>Nematoda</taxon>
        <taxon>Chromadorea</taxon>
        <taxon>Rhabditida</taxon>
        <taxon>Rhabditina</taxon>
        <taxon>Diplogasteromorpha</taxon>
        <taxon>Diplogasteroidea</taxon>
        <taxon>Neodiplogasteridae</taxon>
        <taxon>Pristionchus</taxon>
    </lineage>
</organism>
<dbReference type="GO" id="GO:0016491">
    <property type="term" value="F:oxidoreductase activity"/>
    <property type="evidence" value="ECO:0007669"/>
    <property type="project" value="UniProtKB-KW"/>
</dbReference>
<keyword evidence="3" id="KW-1185">Reference proteome</keyword>
<dbReference type="PRINTS" id="PR00081">
    <property type="entry name" value="GDHRDH"/>
</dbReference>
<dbReference type="AlphaFoldDB" id="A0AAV5TJ26"/>
<proteinExistence type="predicted"/>
<keyword evidence="1" id="KW-0560">Oxidoreductase</keyword>
<sequence length="272" mass="28870">AKMSFFAGKVVIVTGSSNGIGRATAVLFSKHGAQVTITGRNAETLEETKHLCLRAGAKADDILELIGDVTDESFIERLVSATMAKFGRLDVLVNNAGGGSFANISKAIMDIPIAEFDHMIDLNVRQVLRLSQLAVPHIVKTKGAIVNVSSIGAYHKLNPMPYYSAAKSALDQITVQMAGSLIKQGIRVNSVNPGPVVTNCVVTAGATKEQQDKMFETLAASPMIPLGRIGLPEDIAKIILFLADRSQSEILIGHIITADGGLMLKSAMFPDA</sequence>
<comment type="caution">
    <text evidence="2">The sequence shown here is derived from an EMBL/GenBank/DDBJ whole genome shotgun (WGS) entry which is preliminary data.</text>
</comment>
<reference evidence="2" key="1">
    <citation type="submission" date="2023-10" db="EMBL/GenBank/DDBJ databases">
        <title>Genome assembly of Pristionchus species.</title>
        <authorList>
            <person name="Yoshida K."/>
            <person name="Sommer R.J."/>
        </authorList>
    </citation>
    <scope>NUCLEOTIDE SEQUENCE</scope>
    <source>
        <strain evidence="2">RS0144</strain>
    </source>
</reference>
<evidence type="ECO:0000256" key="1">
    <source>
        <dbReference type="ARBA" id="ARBA00023002"/>
    </source>
</evidence>
<gene>
    <name evidence="2" type="ORF">PENTCL1PPCAC_16495</name>
</gene>
<dbReference type="InterPro" id="IPR020904">
    <property type="entry name" value="Sc_DH/Rdtase_CS"/>
</dbReference>